<evidence type="ECO:0000256" key="1">
    <source>
        <dbReference type="SAM" id="MobiDB-lite"/>
    </source>
</evidence>
<dbReference type="AlphaFoldDB" id="A0A5A9YX30"/>
<reference evidence="2 3" key="1">
    <citation type="submission" date="2019-05" db="EMBL/GenBank/DDBJ databases">
        <authorList>
            <person name="Hariharan J."/>
            <person name="Choudoir M.J."/>
            <person name="Diebold P."/>
            <person name="Panke-Buisse K."/>
            <person name="Buckley D.H."/>
        </authorList>
    </citation>
    <scope>NUCLEOTIDE SEQUENCE [LARGE SCALE GENOMIC DNA]</scope>
    <source>
        <strain evidence="2 3">SUN51</strain>
    </source>
</reference>
<evidence type="ECO:0000313" key="2">
    <source>
        <dbReference type="EMBL" id="KAA0909369.1"/>
    </source>
</evidence>
<dbReference type="Proteomes" id="UP000324965">
    <property type="component" value="Unassembled WGS sequence"/>
</dbReference>
<accession>A0A5A9YX30</accession>
<evidence type="ECO:0000313" key="3">
    <source>
        <dbReference type="Proteomes" id="UP000324965"/>
    </source>
</evidence>
<protein>
    <submittedName>
        <fullName evidence="2">Uncharacterized protein</fullName>
    </submittedName>
</protein>
<feature type="compositionally biased region" description="Basic and acidic residues" evidence="1">
    <location>
        <begin position="84"/>
        <end position="107"/>
    </location>
</feature>
<organism evidence="2 3">
    <name type="scientific">Streptomyces apricus</name>
    <dbReference type="NCBI Taxonomy" id="1828112"/>
    <lineage>
        <taxon>Bacteria</taxon>
        <taxon>Bacillati</taxon>
        <taxon>Actinomycetota</taxon>
        <taxon>Actinomycetes</taxon>
        <taxon>Kitasatosporales</taxon>
        <taxon>Streptomycetaceae</taxon>
        <taxon>Streptomyces</taxon>
    </lineage>
</organism>
<proteinExistence type="predicted"/>
<feature type="region of interest" description="Disordered" evidence="1">
    <location>
        <begin position="1"/>
        <end position="20"/>
    </location>
</feature>
<comment type="caution">
    <text evidence="2">The sequence shown here is derived from an EMBL/GenBank/DDBJ whole genome shotgun (WGS) entry which is preliminary data.</text>
</comment>
<sequence>MGTDFSRPSGTDVPGTCEVPHFAPVRVRGGRCQLRRLVRCRRRALAAGLAVTAAALVAAGPGNAAAERGGGPAPGTRTVGDAAGEARPERERDRNRERNRERVRNREPAVEMVGAPVRIADGATVRLLKVGDRVDVIAAAAERSAGGGARVVARGARVTGVPEASERVG</sequence>
<name>A0A5A9YX30_9ACTN</name>
<dbReference type="EMBL" id="VDFC01000278">
    <property type="protein sequence ID" value="KAA0909369.1"/>
    <property type="molecule type" value="Genomic_DNA"/>
</dbReference>
<gene>
    <name evidence="2" type="ORF">FGF04_39665</name>
</gene>
<feature type="region of interest" description="Disordered" evidence="1">
    <location>
        <begin position="62"/>
        <end position="107"/>
    </location>
</feature>
<keyword evidence="3" id="KW-1185">Reference proteome</keyword>
<feature type="non-terminal residue" evidence="2">
    <location>
        <position position="169"/>
    </location>
</feature>